<reference evidence="1 2" key="1">
    <citation type="submission" date="2016-11" db="EMBL/GenBank/DDBJ databases">
        <title>Description of two novel members of the family Erysipelotrichaceae: Ileibacterium lipovorans gen. nov., sp. nov. and Dubosiella newyorkensis, gen. nov., sp. nov.</title>
        <authorList>
            <person name="Cox L.M."/>
            <person name="Sohn J."/>
            <person name="Tyrrell K.L."/>
            <person name="Citron D.M."/>
            <person name="Lawson P.A."/>
            <person name="Patel N.B."/>
            <person name="Iizumi T."/>
            <person name="Perez-Perez G.I."/>
            <person name="Goldstein E.J."/>
            <person name="Blaser M.J."/>
        </authorList>
    </citation>
    <scope>NUCLEOTIDE SEQUENCE [LARGE SCALE GENOMIC DNA]</scope>
    <source>
        <strain evidence="1 2">NYU-BL-K8</strain>
    </source>
</reference>
<comment type="caution">
    <text evidence="1">The sequence shown here is derived from an EMBL/GenBank/DDBJ whole genome shotgun (WGS) entry which is preliminary data.</text>
</comment>
<accession>A0A1Q9YHT1</accession>
<dbReference type="Proteomes" id="UP000186758">
    <property type="component" value="Unassembled WGS sequence"/>
</dbReference>
<evidence type="ECO:0000313" key="2">
    <source>
        <dbReference type="Proteomes" id="UP000186758"/>
    </source>
</evidence>
<name>A0A1Q9YHT1_9FIRM</name>
<organism evidence="1 2">
    <name type="scientific">Faecalibaculum rodentium</name>
    <dbReference type="NCBI Taxonomy" id="1702221"/>
    <lineage>
        <taxon>Bacteria</taxon>
        <taxon>Bacillati</taxon>
        <taxon>Bacillota</taxon>
        <taxon>Erysipelotrichia</taxon>
        <taxon>Erysipelotrichales</taxon>
        <taxon>Erysipelotrichaceae</taxon>
        <taxon>Faecalibaculum</taxon>
    </lineage>
</organism>
<protein>
    <submittedName>
        <fullName evidence="1">Uncharacterized protein</fullName>
    </submittedName>
</protein>
<sequence length="100" mass="12303">MPRKWKQTDDNYYVLKHFNWLLSKDEESDCFVLNREGQYNRQFQKTLTLLQVREILLGIDPELEEAMRLKRVFTHMYKSEAYDKAKKQLFNETYLEFRNS</sequence>
<evidence type="ECO:0000313" key="1">
    <source>
        <dbReference type="EMBL" id="OLU43732.1"/>
    </source>
</evidence>
<proteinExistence type="predicted"/>
<dbReference type="RefSeq" id="WP_075886178.1">
    <property type="nucleotide sequence ID" value="NZ_MPJZ01000093.1"/>
</dbReference>
<dbReference type="AlphaFoldDB" id="A0A1Q9YHT1"/>
<gene>
    <name evidence="1" type="ORF">BO223_10945</name>
</gene>
<dbReference type="EMBL" id="MPJZ01000093">
    <property type="protein sequence ID" value="OLU43732.1"/>
    <property type="molecule type" value="Genomic_DNA"/>
</dbReference>